<evidence type="ECO:0000259" key="7">
    <source>
        <dbReference type="Pfam" id="PF23347"/>
    </source>
</evidence>
<dbReference type="Pfam" id="PF23354">
    <property type="entry name" value="TPR_NUP160_120_M"/>
    <property type="match status" value="1"/>
</dbReference>
<organism evidence="9 10">
    <name type="scientific">Petromyzon marinus</name>
    <name type="common">Sea lamprey</name>
    <dbReference type="NCBI Taxonomy" id="7757"/>
    <lineage>
        <taxon>Eukaryota</taxon>
        <taxon>Metazoa</taxon>
        <taxon>Chordata</taxon>
        <taxon>Craniata</taxon>
        <taxon>Vertebrata</taxon>
        <taxon>Cyclostomata</taxon>
        <taxon>Hyperoartia</taxon>
        <taxon>Petromyzontiformes</taxon>
        <taxon>Petromyzontidae</taxon>
        <taxon>Petromyzon</taxon>
    </lineage>
</organism>
<dbReference type="Pfam" id="PF23347">
    <property type="entry name" value="TPR_Nup160_C"/>
    <property type="match status" value="1"/>
</dbReference>
<dbReference type="RefSeq" id="XP_032814087.1">
    <property type="nucleotide sequence ID" value="XM_032958196.1"/>
</dbReference>
<dbReference type="InterPro" id="IPR056547">
    <property type="entry name" value="NUP160_helical"/>
</dbReference>
<accession>A0AAJ7WY50</accession>
<dbReference type="Pfam" id="PF11715">
    <property type="entry name" value="Beta-prop_Nup120_160"/>
    <property type="match status" value="1"/>
</dbReference>
<keyword evidence="2" id="KW-0813">Transport</keyword>
<feature type="domain" description="NUP160 C-terminal TPR" evidence="7">
    <location>
        <begin position="1150"/>
        <end position="1405"/>
    </location>
</feature>
<proteinExistence type="predicted"/>
<evidence type="ECO:0000256" key="2">
    <source>
        <dbReference type="ARBA" id="ARBA00022448"/>
    </source>
</evidence>
<evidence type="ECO:0000256" key="4">
    <source>
        <dbReference type="SAM" id="MobiDB-lite"/>
    </source>
</evidence>
<dbReference type="InterPro" id="IPR056535">
    <property type="entry name" value="TPR_NUP160_M"/>
</dbReference>
<evidence type="ECO:0000259" key="6">
    <source>
        <dbReference type="Pfam" id="PF23345"/>
    </source>
</evidence>
<feature type="region of interest" description="Disordered" evidence="4">
    <location>
        <begin position="1122"/>
        <end position="1143"/>
    </location>
</feature>
<dbReference type="PANTHER" id="PTHR21286:SF0">
    <property type="entry name" value="NUCLEAR PORE COMPLEX PROTEIN NUP160"/>
    <property type="match status" value="1"/>
</dbReference>
<evidence type="ECO:0000256" key="3">
    <source>
        <dbReference type="ARBA" id="ARBA00023242"/>
    </source>
</evidence>
<dbReference type="GO" id="GO:0017056">
    <property type="term" value="F:structural constituent of nuclear pore"/>
    <property type="evidence" value="ECO:0007669"/>
    <property type="project" value="TreeGrafter"/>
</dbReference>
<protein>
    <submittedName>
        <fullName evidence="10">Nuclear pore complex protein Nup160 isoform X1</fullName>
    </submittedName>
</protein>
<keyword evidence="9" id="KW-1185">Reference proteome</keyword>
<feature type="domain" description="NUP160 middle TPR" evidence="8">
    <location>
        <begin position="839"/>
        <end position="1104"/>
    </location>
</feature>
<evidence type="ECO:0000313" key="10">
    <source>
        <dbReference type="RefSeq" id="XP_032814087.1"/>
    </source>
</evidence>
<dbReference type="InterPro" id="IPR021717">
    <property type="entry name" value="Nucleoporin_Nup160"/>
</dbReference>
<evidence type="ECO:0000256" key="1">
    <source>
        <dbReference type="ARBA" id="ARBA00004123"/>
    </source>
</evidence>
<evidence type="ECO:0000259" key="8">
    <source>
        <dbReference type="Pfam" id="PF23354"/>
    </source>
</evidence>
<gene>
    <name evidence="10" type="primary">NUP160</name>
</gene>
<keyword evidence="3" id="KW-0539">Nucleus</keyword>
<name>A0AAJ7WY50_PETMA</name>
<dbReference type="InterPro" id="IPR059141">
    <property type="entry name" value="Beta-prop_Nup120_160"/>
</dbReference>
<dbReference type="Proteomes" id="UP001318040">
    <property type="component" value="Chromosome 21"/>
</dbReference>
<comment type="subcellular location">
    <subcellularLocation>
        <location evidence="1">Nucleus</location>
    </subcellularLocation>
</comment>
<feature type="domain" description="NUP160 helical" evidence="6">
    <location>
        <begin position="577"/>
        <end position="788"/>
    </location>
</feature>
<dbReference type="InterPro" id="IPR056536">
    <property type="entry name" value="TPR_NUP160_C"/>
</dbReference>
<evidence type="ECO:0000259" key="5">
    <source>
        <dbReference type="Pfam" id="PF11715"/>
    </source>
</evidence>
<dbReference type="Pfam" id="PF23345">
    <property type="entry name" value="NUP160_helical"/>
    <property type="match status" value="1"/>
</dbReference>
<dbReference type="KEGG" id="pmrn:116944542"/>
<dbReference type="CTD" id="23279"/>
<evidence type="ECO:0000313" key="9">
    <source>
        <dbReference type="Proteomes" id="UP001318040"/>
    </source>
</evidence>
<dbReference type="GO" id="GO:0005643">
    <property type="term" value="C:nuclear pore"/>
    <property type="evidence" value="ECO:0007669"/>
    <property type="project" value="UniProtKB-ARBA"/>
</dbReference>
<feature type="domain" description="Nucleoporin Nup120/160 beta-propeller" evidence="5">
    <location>
        <begin position="75"/>
        <end position="556"/>
    </location>
</feature>
<sequence>MATAAAAAAAMSSAASERCYREAAVFGRGREATAGPEILVELGLPSLPGGAGYQDWAGGFCYEESAKLQSSTRNRFIHWWVSKDVLHLQEHWLDGRLSGSFLRIRFGGGPGSGPVPGGVHVHENPQGHLALLVLAPSSAHRLLLAHPDAALTPEFSSQEFSSDRHARSVLSDIGRYSLTTPDSCFVFGGPTGVAPRGAGAGSCAWVNWRDEAQFAFASPSGGIVVVTLPPPNVPGVGTSIELKQSSMVQRLTGWVPSVIRGDQTPAHMPVSMAAHVWNEDVSLFALCQDNKLRVWSIKDQVCQLECNLSELVPRVPDVRHSPGPRHLLRLCHSSTAGLQLAAHLCWDSHSQFCVLRMTEDRAHLKCLATLLGNQESLRDFAITPTELWALWISEEGDAHASCTGFLPGDNHTCAWSPVLMQPLPSADLQVSAHLDPKEVFLRYIFHPGRFSLEAIVKALHVYRRGADHSTGSAGLQHQVVLAVEREVSGLVAVGGGIGADAEGVSESCWRRLLACVCQYQDVLARPLGILANAPTSLVCLLKPGSLSLLVPCAPIEQLFLSSPTRASAYHLGDIVDDPDTLGDMCVLLECVRCVCERLGPELTWVTDMELGPPCNAEILAQEFAHGLVQQTDDDVDLPSRLLALGDLTGALRLVLAQLDLGGRDLPTSDHSSEAAMMLGVYAGDLGLMALAQAAHQSALTRLEMCWGLLVLQAMLHEHSSGIGRDTGELFESWNELRPHTVTLLYCYSVLVWAGQCLSTVVPANALECNLRSLSVLDISGLPAVSMDTSSGPSAMVLTELLLGSSSRARALAARAPRSCCLTWPQLSAAVVADLLHDLWPLGGEFIFGEFLSLHCQNMQLQRYCNLLEAWCRAHEGSRSFLLGQSYLVCGEPHKAVDCFIKAAGEVEKEPFLRKFLSLDTQPSACSPRMEYFSKVVRLLENLQLAEQVIDVAGLAVATATEGDAAYIASLQTRIFRQHLELGHYAEAFQCMMANVDTADRKNCLRALTVRLLERSQLYEIVSLPFEDLEGEVVGILEERARSMDLLSHNTYELLYAFHVRRKNLRKAGSAMLEYARRLGRELPTLAGLRKQVPALLVTLTCLRLTPAKYAWIAFPCASHTPSERPGASPKRDHDGETVQPPPRHRVEVVEVEDVQRELSLAKARLRLAELHPDVTHLSASGSSAEELVPLLVQAGLMDVALSLSRSHSLSLEAVFTGLAFKCVMLQNDVGDEQEEAWNWLSLNELPTSCNFKETTSPADEAWRLLACYLEKHGDPTRRAHHAVIGKLLSLGAALPTWLVNVYKAYDTPALLRLYLRYDLLEEAAELSLDLLDAVQGSGHTYFGIQDPLSATAPPVWVPYSTIDQLLFALQEGSSPSNMELRERLLGKIHAYHERVEGVSRDMLHLANQRACLQHQQ</sequence>
<reference evidence="10" key="1">
    <citation type="submission" date="2025-08" db="UniProtKB">
        <authorList>
            <consortium name="RefSeq"/>
        </authorList>
    </citation>
    <scope>IDENTIFICATION</scope>
    <source>
        <tissue evidence="10">Sperm</tissue>
    </source>
</reference>
<dbReference type="PANTHER" id="PTHR21286">
    <property type="entry name" value="NUCLEAR PORE COMPLEX PROTEIN NUP160"/>
    <property type="match status" value="1"/>
</dbReference>